<feature type="region of interest" description="Disordered" evidence="6">
    <location>
        <begin position="1"/>
        <end position="41"/>
    </location>
</feature>
<dbReference type="Proteomes" id="UP001189122">
    <property type="component" value="Unassembled WGS sequence"/>
</dbReference>
<organism evidence="7">
    <name type="scientific">Spirodela intermedia</name>
    <name type="common">Intermediate duckweed</name>
    <dbReference type="NCBI Taxonomy" id="51605"/>
    <lineage>
        <taxon>Eukaryota</taxon>
        <taxon>Viridiplantae</taxon>
        <taxon>Streptophyta</taxon>
        <taxon>Embryophyta</taxon>
        <taxon>Tracheophyta</taxon>
        <taxon>Spermatophyta</taxon>
        <taxon>Magnoliopsida</taxon>
        <taxon>Liliopsida</taxon>
        <taxon>Araceae</taxon>
        <taxon>Lemnoideae</taxon>
        <taxon>Spirodela</taxon>
    </lineage>
</organism>
<comment type="similarity">
    <text evidence="2">Belongs to the eukaryotic RPA49/POLR1E RNA polymerase subunit family.</text>
</comment>
<reference evidence="7 8" key="1">
    <citation type="submission" date="2019-12" db="EMBL/GenBank/DDBJ databases">
        <authorList>
            <person name="Scholz U."/>
            <person name="Mascher M."/>
            <person name="Fiebig A."/>
        </authorList>
    </citation>
    <scope>NUCLEOTIDE SEQUENCE</scope>
</reference>
<keyword evidence="5" id="KW-0539">Nucleus</keyword>
<evidence type="ECO:0000256" key="2">
    <source>
        <dbReference type="ARBA" id="ARBA00009430"/>
    </source>
</evidence>
<sequence length="506" mass="56760">MAKPAEPDRTVDEVSEREYGDEEGGVKSGKKKKKKKSKKKRLAVRVEAVTESADRAAPLVAYFPSGEEPDVRVFRNPRRPGRLELVVGPRMGDGSASNVEFVGTSYTGEAAKPQVCTYALGVLDKEKQSLRIVPIAANKIFRLDPRVKGKAAGTEAEGEPQNEKLPAESFYEKRNLLTNLYGSKKDKGRVHRLSALRKQKDDPNAKESLENQLKDVEVNKEVLGNVETKGSHRIPPHDPTATVPEKAYIIDEIIQKREWDHLLDILWHLESGETSAESWEKKGYPSFVCNRIEKLREIQDEDERMKLSGILSYITHLLKFLEIARQPRKSLTEEHGTATYHRIPRITYNKFVGLFVDPESCAMTFEGKDLLISYLLVLTLFADSFKTEPIDIARDLKMSFLSLKPHYKLLGARSSRRAGCSWPLPCPFPSTCQRSRRSGDGHSEVATSLLWGLLGVGGGGFLPSNRLTFTRLALCGGVDFVGLVFLSISIHVSKWCSIHYFFLKST</sequence>
<feature type="compositionally biased region" description="Basic residues" evidence="6">
    <location>
        <begin position="28"/>
        <end position="41"/>
    </location>
</feature>
<dbReference type="GO" id="GO:0003677">
    <property type="term" value="F:DNA binding"/>
    <property type="evidence" value="ECO:0007669"/>
    <property type="project" value="InterPro"/>
</dbReference>
<keyword evidence="4" id="KW-0804">Transcription</keyword>
<dbReference type="Pfam" id="PF06870">
    <property type="entry name" value="RNA_pol_I_A49"/>
    <property type="match status" value="1"/>
</dbReference>
<evidence type="ECO:0000313" key="7">
    <source>
        <dbReference type="EMBL" id="CAA2618998.1"/>
    </source>
</evidence>
<dbReference type="GO" id="GO:0000428">
    <property type="term" value="C:DNA-directed RNA polymerase complex"/>
    <property type="evidence" value="ECO:0007669"/>
    <property type="project" value="UniProtKB-KW"/>
</dbReference>
<evidence type="ECO:0000313" key="8">
    <source>
        <dbReference type="Proteomes" id="UP001189122"/>
    </source>
</evidence>
<dbReference type="EMBL" id="LR743591">
    <property type="protein sequence ID" value="CAA2618998.1"/>
    <property type="molecule type" value="Genomic_DNA"/>
</dbReference>
<comment type="subcellular location">
    <subcellularLocation>
        <location evidence="1">Nucleus</location>
        <location evidence="1">Nucleolus</location>
    </subcellularLocation>
</comment>
<keyword evidence="8" id="KW-1185">Reference proteome</keyword>
<evidence type="ECO:0000256" key="4">
    <source>
        <dbReference type="ARBA" id="ARBA00023163"/>
    </source>
</evidence>
<keyword evidence="3" id="KW-0240">DNA-directed RNA polymerase</keyword>
<dbReference type="InterPro" id="IPR009668">
    <property type="entry name" value="RNA_pol-assoc_fac_A49-like"/>
</dbReference>
<gene>
    <name evidence="7" type="ORF">SI7747_04005165</name>
</gene>
<dbReference type="GO" id="GO:0005730">
    <property type="term" value="C:nucleolus"/>
    <property type="evidence" value="ECO:0007669"/>
    <property type="project" value="UniProtKB-SubCell"/>
</dbReference>
<protein>
    <submittedName>
        <fullName evidence="7">Uncharacterized protein</fullName>
    </submittedName>
</protein>
<evidence type="ECO:0000256" key="1">
    <source>
        <dbReference type="ARBA" id="ARBA00004604"/>
    </source>
</evidence>
<evidence type="ECO:0000256" key="3">
    <source>
        <dbReference type="ARBA" id="ARBA00022478"/>
    </source>
</evidence>
<proteinExistence type="inferred from homology"/>
<feature type="compositionally biased region" description="Basic and acidic residues" evidence="6">
    <location>
        <begin position="1"/>
        <end position="18"/>
    </location>
</feature>
<accession>A0A7I8ILA9</accession>
<name>A0A7I8ILA9_SPIIN</name>
<evidence type="ECO:0000256" key="6">
    <source>
        <dbReference type="SAM" id="MobiDB-lite"/>
    </source>
</evidence>
<dbReference type="GO" id="GO:0006351">
    <property type="term" value="P:DNA-templated transcription"/>
    <property type="evidence" value="ECO:0007669"/>
    <property type="project" value="InterPro"/>
</dbReference>
<dbReference type="EMBL" id="CACRZD030000004">
    <property type="protein sequence ID" value="CAA6658721.1"/>
    <property type="molecule type" value="Genomic_DNA"/>
</dbReference>
<dbReference type="AlphaFoldDB" id="A0A7I8ILA9"/>
<evidence type="ECO:0000256" key="5">
    <source>
        <dbReference type="ARBA" id="ARBA00023242"/>
    </source>
</evidence>
<dbReference type="PANTHER" id="PTHR14440">
    <property type="entry name" value="DNA-DIRECTED RNA POLYMERASE I SUBUNIT RPA49"/>
    <property type="match status" value="1"/>
</dbReference>